<dbReference type="AlphaFoldDB" id="A0A1G8R7E4"/>
<proteinExistence type="predicted"/>
<accession>A0A1G8R7E4</accession>
<evidence type="ECO:0000313" key="2">
    <source>
        <dbReference type="EMBL" id="SDJ12892.1"/>
    </source>
</evidence>
<feature type="region of interest" description="Disordered" evidence="1">
    <location>
        <begin position="144"/>
        <end position="168"/>
    </location>
</feature>
<dbReference type="Proteomes" id="UP000199093">
    <property type="component" value="Unassembled WGS sequence"/>
</dbReference>
<keyword evidence="3" id="KW-1185">Reference proteome</keyword>
<dbReference type="InterPro" id="IPR016084">
    <property type="entry name" value="Haem_Oase-like_multi-hlx"/>
</dbReference>
<evidence type="ECO:0000256" key="1">
    <source>
        <dbReference type="SAM" id="MobiDB-lite"/>
    </source>
</evidence>
<dbReference type="Gene3D" id="1.20.910.10">
    <property type="entry name" value="Heme oxygenase-like"/>
    <property type="match status" value="1"/>
</dbReference>
<dbReference type="STRING" id="555512.SAMN04487993_101916"/>
<reference evidence="2 3" key="1">
    <citation type="submission" date="2016-10" db="EMBL/GenBank/DDBJ databases">
        <authorList>
            <person name="de Groot N.N."/>
        </authorList>
    </citation>
    <scope>NUCLEOTIDE SEQUENCE [LARGE SCALE GENOMIC DNA]</scope>
    <source>
        <strain evidence="2 3">DSM 26424</strain>
    </source>
</reference>
<feature type="compositionally biased region" description="Pro residues" evidence="1">
    <location>
        <begin position="147"/>
        <end position="158"/>
    </location>
</feature>
<evidence type="ECO:0008006" key="4">
    <source>
        <dbReference type="Google" id="ProtNLM"/>
    </source>
</evidence>
<dbReference type="EMBL" id="FNEJ01000019">
    <property type="protein sequence ID" value="SDJ12892.1"/>
    <property type="molecule type" value="Genomic_DNA"/>
</dbReference>
<name>A0A1G8R7E4_9RHOB</name>
<evidence type="ECO:0000313" key="3">
    <source>
        <dbReference type="Proteomes" id="UP000199093"/>
    </source>
</evidence>
<sequence>MLADPVRHLDRFLQAQAAGFAALRQAAPDLPGGSVLPQVLDVLQADCAARGLAVPRLAAPHRLDPLAAEYIATGSRLGTEVLRRRLTEAGHAPLPRSFTATQAPAEWRALCTLLDGIDPASPRAARICADARRAFQIFALAAQAPPAASPPRQAPPRPAQTRKDLLLG</sequence>
<organism evidence="2 3">
    <name type="scientific">Salipiger marinus</name>
    <dbReference type="NCBI Taxonomy" id="555512"/>
    <lineage>
        <taxon>Bacteria</taxon>
        <taxon>Pseudomonadati</taxon>
        <taxon>Pseudomonadota</taxon>
        <taxon>Alphaproteobacteria</taxon>
        <taxon>Rhodobacterales</taxon>
        <taxon>Roseobacteraceae</taxon>
        <taxon>Salipiger</taxon>
    </lineage>
</organism>
<gene>
    <name evidence="2" type="ORF">SAMN04487993_101916</name>
</gene>
<dbReference type="SUPFAM" id="SSF48613">
    <property type="entry name" value="Heme oxygenase-like"/>
    <property type="match status" value="1"/>
</dbReference>
<protein>
    <recommendedName>
        <fullName evidence="4">Heme oxygenase</fullName>
    </recommendedName>
</protein>